<proteinExistence type="predicted"/>
<dbReference type="EMBL" id="ATFC01000007">
    <property type="protein sequence ID" value="EPF47270.1"/>
    <property type="molecule type" value="Genomic_DNA"/>
</dbReference>
<feature type="coiled-coil region" evidence="1">
    <location>
        <begin position="179"/>
        <end position="210"/>
    </location>
</feature>
<keyword evidence="1" id="KW-0175">Coiled coil</keyword>
<evidence type="ECO:0000313" key="2">
    <source>
        <dbReference type="EMBL" id="EPF47270.1"/>
    </source>
</evidence>
<dbReference type="GeneID" id="301461271"/>
<reference evidence="2 3" key="1">
    <citation type="submission" date="2013-04" db="EMBL/GenBank/DDBJ databases">
        <title>The Genome Sequence of Treponema vincentii F0403.</title>
        <authorList>
            <consortium name="The Broad Institute Genomics Platform"/>
            <person name="Earl A."/>
            <person name="Ward D."/>
            <person name="Feldgarden M."/>
            <person name="Gevers D."/>
            <person name="Leonetti C."/>
            <person name="Izard J."/>
            <person name="Walker B."/>
            <person name="Young S."/>
            <person name="Zeng Q."/>
            <person name="Gargeya S."/>
            <person name="Fitzgerald M."/>
            <person name="Haas B."/>
            <person name="Abouelleil A."/>
            <person name="Allen A.W."/>
            <person name="Alvarado L."/>
            <person name="Arachchi H.M."/>
            <person name="Berlin A.M."/>
            <person name="Chapman S.B."/>
            <person name="Gainer-Dewar J."/>
            <person name="Goldberg J."/>
            <person name="Griggs A."/>
            <person name="Gujja S."/>
            <person name="Hansen M."/>
            <person name="Howarth C."/>
            <person name="Imamovic A."/>
            <person name="Ireland A."/>
            <person name="Larimer J."/>
            <person name="McCowan C."/>
            <person name="Murphy C."/>
            <person name="Pearson M."/>
            <person name="Poon T.W."/>
            <person name="Priest M."/>
            <person name="Roberts A."/>
            <person name="Saif S."/>
            <person name="Shea T."/>
            <person name="Sisk P."/>
            <person name="Sykes S."/>
            <person name="Wortman J."/>
            <person name="Nusbaum C."/>
            <person name="Birren B."/>
        </authorList>
    </citation>
    <scope>NUCLEOTIDE SEQUENCE [LARGE SCALE GENOMIC DNA]</scope>
    <source>
        <strain evidence="2 3">F0403</strain>
    </source>
</reference>
<dbReference type="RefSeq" id="WP_016518547.1">
    <property type="nucleotide sequence ID" value="NZ_KE332512.1"/>
</dbReference>
<dbReference type="Proteomes" id="UP000014605">
    <property type="component" value="Unassembled WGS sequence"/>
</dbReference>
<organism evidence="2 3">
    <name type="scientific">Treponema vincentii F0403</name>
    <dbReference type="NCBI Taxonomy" id="1125702"/>
    <lineage>
        <taxon>Bacteria</taxon>
        <taxon>Pseudomonadati</taxon>
        <taxon>Spirochaetota</taxon>
        <taxon>Spirochaetia</taxon>
        <taxon>Spirochaetales</taxon>
        <taxon>Treponemataceae</taxon>
        <taxon>Treponema</taxon>
    </lineage>
</organism>
<dbReference type="AlphaFoldDB" id="S3LC86"/>
<protein>
    <submittedName>
        <fullName evidence="2">Uncharacterized protein</fullName>
    </submittedName>
</protein>
<sequence>MTNFKISFDTKNLENQFKKQLQDAQRKAKQEALKRQRTEIARNIVQKQEIIGGIRMLDKSSEVVLEVLLKLSEQCNSLDFEANYDELPDGYADGLTQILENLQAYGLVFRHIEFMGGNFMVILSPQARTYFKDKEEALRKEEEKQTTQNINITATGSNITFGSIINSTLSAENIVSTIEKEIEEKGGNDKEELKELLEEVKELCEGFQVNNPLPKRKKLMEKLSNHMSKHGWFYGEIVGLIGSAAMSAMM</sequence>
<dbReference type="PATRIC" id="fig|1125702.3.peg.1134"/>
<gene>
    <name evidence="2" type="ORF">HMPREF1222_01094</name>
</gene>
<accession>S3LC86</accession>
<evidence type="ECO:0000256" key="1">
    <source>
        <dbReference type="SAM" id="Coils"/>
    </source>
</evidence>
<feature type="coiled-coil region" evidence="1">
    <location>
        <begin position="14"/>
        <end position="41"/>
    </location>
</feature>
<keyword evidence="3" id="KW-1185">Reference proteome</keyword>
<comment type="caution">
    <text evidence="2">The sequence shown here is derived from an EMBL/GenBank/DDBJ whole genome shotgun (WGS) entry which is preliminary data.</text>
</comment>
<dbReference type="HOGENOM" id="CLU_1111012_0_0_12"/>
<name>S3LC86_9SPIR</name>
<evidence type="ECO:0000313" key="3">
    <source>
        <dbReference type="Proteomes" id="UP000014605"/>
    </source>
</evidence>